<evidence type="ECO:0000256" key="6">
    <source>
        <dbReference type="ARBA" id="ARBA00023136"/>
    </source>
</evidence>
<comment type="subcellular location">
    <subcellularLocation>
        <location evidence="1">Membrane</location>
        <topology evidence="1">Single-pass membrane protein</topology>
    </subcellularLocation>
</comment>
<dbReference type="GO" id="GO:0016413">
    <property type="term" value="F:O-acetyltransferase activity"/>
    <property type="evidence" value="ECO:0007669"/>
    <property type="project" value="InterPro"/>
</dbReference>
<feature type="domain" description="Trichome birefringence-like N-terminal" evidence="8">
    <location>
        <begin position="65"/>
        <end position="118"/>
    </location>
</feature>
<dbReference type="PANTHER" id="PTHR32285">
    <property type="entry name" value="PROTEIN TRICHOME BIREFRINGENCE-LIKE 9-RELATED"/>
    <property type="match status" value="1"/>
</dbReference>
<dbReference type="EMBL" id="CACSLK010027829">
    <property type="protein sequence ID" value="CAA0830573.1"/>
    <property type="molecule type" value="Genomic_DNA"/>
</dbReference>
<gene>
    <name evidence="9" type="ORF">SHERM_25994</name>
</gene>
<dbReference type="PANTHER" id="PTHR32285:SF239">
    <property type="entry name" value="PROTEIN TRICHOME BIREFRINGENCE-LIKE 34"/>
    <property type="match status" value="1"/>
</dbReference>
<evidence type="ECO:0000256" key="1">
    <source>
        <dbReference type="ARBA" id="ARBA00004167"/>
    </source>
</evidence>
<keyword evidence="6" id="KW-0472">Membrane</keyword>
<dbReference type="GO" id="GO:0005794">
    <property type="term" value="C:Golgi apparatus"/>
    <property type="evidence" value="ECO:0007669"/>
    <property type="project" value="TreeGrafter"/>
</dbReference>
<comment type="similarity">
    <text evidence="2">Belongs to the PC-esterase family. TBL subfamily.</text>
</comment>
<evidence type="ECO:0000256" key="3">
    <source>
        <dbReference type="ARBA" id="ARBA00022692"/>
    </source>
</evidence>
<dbReference type="InterPro" id="IPR026057">
    <property type="entry name" value="TBL_C"/>
</dbReference>
<evidence type="ECO:0000256" key="4">
    <source>
        <dbReference type="ARBA" id="ARBA00022968"/>
    </source>
</evidence>
<dbReference type="InterPro" id="IPR025846">
    <property type="entry name" value="TBL_N"/>
</dbReference>
<name>A0A9N7NIB9_STRHE</name>
<evidence type="ECO:0000313" key="10">
    <source>
        <dbReference type="Proteomes" id="UP001153555"/>
    </source>
</evidence>
<keyword evidence="10" id="KW-1185">Reference proteome</keyword>
<dbReference type="Pfam" id="PF13839">
    <property type="entry name" value="PC-Esterase"/>
    <property type="match status" value="1"/>
</dbReference>
<keyword evidence="3" id="KW-0812">Transmembrane</keyword>
<dbReference type="AlphaFoldDB" id="A0A9N7NIB9"/>
<evidence type="ECO:0000259" key="7">
    <source>
        <dbReference type="Pfam" id="PF13839"/>
    </source>
</evidence>
<dbReference type="OrthoDB" id="2016263at2759"/>
<protein>
    <submittedName>
        <fullName evidence="9">Protein trichome birefringence-like 34</fullName>
    </submittedName>
</protein>
<organism evidence="9 10">
    <name type="scientific">Striga hermonthica</name>
    <name type="common">Purple witchweed</name>
    <name type="synonym">Buchnera hermonthica</name>
    <dbReference type="NCBI Taxonomy" id="68872"/>
    <lineage>
        <taxon>Eukaryota</taxon>
        <taxon>Viridiplantae</taxon>
        <taxon>Streptophyta</taxon>
        <taxon>Embryophyta</taxon>
        <taxon>Tracheophyta</taxon>
        <taxon>Spermatophyta</taxon>
        <taxon>Magnoliopsida</taxon>
        <taxon>eudicotyledons</taxon>
        <taxon>Gunneridae</taxon>
        <taxon>Pentapetalae</taxon>
        <taxon>asterids</taxon>
        <taxon>lamiids</taxon>
        <taxon>Lamiales</taxon>
        <taxon>Orobanchaceae</taxon>
        <taxon>Buchnereae</taxon>
        <taxon>Striga</taxon>
    </lineage>
</organism>
<evidence type="ECO:0000259" key="8">
    <source>
        <dbReference type="Pfam" id="PF14416"/>
    </source>
</evidence>
<reference evidence="9" key="1">
    <citation type="submission" date="2019-12" db="EMBL/GenBank/DDBJ databases">
        <authorList>
            <person name="Scholes J."/>
        </authorList>
    </citation>
    <scope>NUCLEOTIDE SEQUENCE</scope>
</reference>
<accession>A0A9N7NIB9</accession>
<dbReference type="Proteomes" id="UP001153555">
    <property type="component" value="Unassembled WGS sequence"/>
</dbReference>
<feature type="domain" description="Trichome birefringence-like C-terminal" evidence="7">
    <location>
        <begin position="119"/>
        <end position="409"/>
    </location>
</feature>
<comment type="caution">
    <text evidence="9">The sequence shown here is derived from an EMBL/GenBank/DDBJ whole genome shotgun (WGS) entry which is preliminary data.</text>
</comment>
<dbReference type="InterPro" id="IPR029962">
    <property type="entry name" value="TBL"/>
</dbReference>
<evidence type="ECO:0000256" key="2">
    <source>
        <dbReference type="ARBA" id="ARBA00007727"/>
    </source>
</evidence>
<evidence type="ECO:0000313" key="9">
    <source>
        <dbReference type="EMBL" id="CAA0830573.1"/>
    </source>
</evidence>
<dbReference type="Pfam" id="PF14416">
    <property type="entry name" value="PMR5N"/>
    <property type="match status" value="1"/>
</dbReference>
<sequence length="414" mass="48492">MKNEKLAFIKTWKLQPKLPQLVSLSLLALVAVSIHLTRNNSLENLTQESPVKLKTRVENGSGTITCDLFSGTWVYDNFSNPIYKERKCPFMEDDFACETFGRKDLKYQKWRWQPHGCDLPRFNGTALLEKIRGKRLVYVGDSLNRNLYKSMLCMVDSFLPATTKRTLKLNGNLYNFRSPEHNASIGFYWSPLLVESNADNAESHSVWPRVARIKSIENHSRNWNDADILVFDSFVWWTGPLYMNILWGSFGSPEAFEKRVTKKLLPYEIALRTWSNWVEMHVNRTKTKLFFMGPTAYHEGTTIWGADHRCFGLKEPVFDEAFWRSFMSYEMMRILESTIKDLEQRGVKVEYLNITQMSSYRGDAHPAINRMFWGVDIERRLKNDPMHFVDCLHWCLPGVPDVWNQILYDYIMKS</sequence>
<dbReference type="GO" id="GO:0016020">
    <property type="term" value="C:membrane"/>
    <property type="evidence" value="ECO:0007669"/>
    <property type="project" value="UniProtKB-SubCell"/>
</dbReference>
<keyword evidence="4" id="KW-0735">Signal-anchor</keyword>
<evidence type="ECO:0000256" key="5">
    <source>
        <dbReference type="ARBA" id="ARBA00022989"/>
    </source>
</evidence>
<proteinExistence type="inferred from homology"/>
<keyword evidence="5" id="KW-1133">Transmembrane helix</keyword>